<organism evidence="1 2">
    <name type="scientific">Paraburkholderia bannensis</name>
    <dbReference type="NCBI Taxonomy" id="765414"/>
    <lineage>
        <taxon>Bacteria</taxon>
        <taxon>Pseudomonadati</taxon>
        <taxon>Pseudomonadota</taxon>
        <taxon>Betaproteobacteria</taxon>
        <taxon>Burkholderiales</taxon>
        <taxon>Burkholderiaceae</taxon>
        <taxon>Paraburkholderia</taxon>
    </lineage>
</organism>
<dbReference type="RefSeq" id="WP_183727980.1">
    <property type="nucleotide sequence ID" value="NZ_JACHBW010000016.1"/>
</dbReference>
<sequence>MITPATNRDYGDDVQVLAHALHAQIDHASSRPQARAWVVRLPNINRDATLLLRFSPPEAPGRIVVECVLALDGAPVRAADYLSVETLRACRFRRMISLSLSKKATRLAEEIKGRLMPGYLDVLDRIRARRGEQGEADAAQASYAQGVPRGYAIARPAHLFIMPTLLASIGLHSTEWMGHRSVVLPRLVTGGPQIDVKVDSEQAGTVHLSISELPLERAQAVLQLICDMR</sequence>
<reference evidence="1 2" key="1">
    <citation type="submission" date="2020-08" db="EMBL/GenBank/DDBJ databases">
        <title>Above-ground endophytic microbial communities from plants in different locations in the United States.</title>
        <authorList>
            <person name="Frank C."/>
        </authorList>
    </citation>
    <scope>NUCLEOTIDE SEQUENCE [LARGE SCALE GENOMIC DNA]</scope>
    <source>
        <strain evidence="1 2">WP4_2_2</strain>
    </source>
</reference>
<name>A0A7W9U3M5_9BURK</name>
<dbReference type="Proteomes" id="UP000571554">
    <property type="component" value="Unassembled WGS sequence"/>
</dbReference>
<comment type="caution">
    <text evidence="1">The sequence shown here is derived from an EMBL/GenBank/DDBJ whole genome shotgun (WGS) entry which is preliminary data.</text>
</comment>
<proteinExistence type="predicted"/>
<protein>
    <submittedName>
        <fullName evidence="1">Uncharacterized protein</fullName>
    </submittedName>
</protein>
<dbReference type="AlphaFoldDB" id="A0A7W9U3M5"/>
<evidence type="ECO:0000313" key="2">
    <source>
        <dbReference type="Proteomes" id="UP000571554"/>
    </source>
</evidence>
<dbReference type="EMBL" id="JACHBW010000016">
    <property type="protein sequence ID" value="MBB6105335.1"/>
    <property type="molecule type" value="Genomic_DNA"/>
</dbReference>
<accession>A0A7W9U3M5</accession>
<evidence type="ECO:0000313" key="1">
    <source>
        <dbReference type="EMBL" id="MBB6105335.1"/>
    </source>
</evidence>
<gene>
    <name evidence="1" type="ORF">F4827_005201</name>
</gene>
<keyword evidence="2" id="KW-1185">Reference proteome</keyword>